<keyword evidence="2" id="KW-1185">Reference proteome</keyword>
<reference evidence="1" key="1">
    <citation type="submission" date="2016-12" db="EMBL/GenBank/DDBJ databases">
        <authorList>
            <person name="Moulin L."/>
        </authorList>
    </citation>
    <scope>NUCLEOTIDE SEQUENCE [LARGE SCALE GENOMIC DNA]</scope>
    <source>
        <strain evidence="1">STM 7183</strain>
    </source>
</reference>
<protein>
    <submittedName>
        <fullName evidence="1">Uncharacterized protein</fullName>
    </submittedName>
</protein>
<evidence type="ECO:0000313" key="2">
    <source>
        <dbReference type="Proteomes" id="UP000195569"/>
    </source>
</evidence>
<sequence>MVAFERWPEDESLPLYLDSDADHRLQEWMVPTVTDDAQLLRNRAIVAYFPGRGTRAAGYATAARCCRRCTSAC</sequence>
<comment type="caution">
    <text evidence="1">The sequence shown here is derived from an EMBL/GenBank/DDBJ whole genome shotgun (WGS) entry which is preliminary data.</text>
</comment>
<dbReference type="EMBL" id="CYGY02000037">
    <property type="protein sequence ID" value="SIT44003.1"/>
    <property type="molecule type" value="Genomic_DNA"/>
</dbReference>
<accession>A0A1N7S9I8</accession>
<dbReference type="Proteomes" id="UP000195569">
    <property type="component" value="Unassembled WGS sequence"/>
</dbReference>
<name>A0A1N7S9I8_9BURK</name>
<dbReference type="AlphaFoldDB" id="A0A1N7S9I8"/>
<organism evidence="1 2">
    <name type="scientific">Paraburkholderia piptadeniae</name>
    <dbReference type="NCBI Taxonomy" id="1701573"/>
    <lineage>
        <taxon>Bacteria</taxon>
        <taxon>Pseudomonadati</taxon>
        <taxon>Pseudomonadota</taxon>
        <taxon>Betaproteobacteria</taxon>
        <taxon>Burkholderiales</taxon>
        <taxon>Burkholderiaceae</taxon>
        <taxon>Paraburkholderia</taxon>
    </lineage>
</organism>
<gene>
    <name evidence="1" type="ORF">BN2476_370018</name>
</gene>
<evidence type="ECO:0000313" key="1">
    <source>
        <dbReference type="EMBL" id="SIT44003.1"/>
    </source>
</evidence>
<proteinExistence type="predicted"/>